<dbReference type="EMBL" id="QGHA01000001">
    <property type="protein sequence ID" value="PWK79702.1"/>
    <property type="molecule type" value="Genomic_DNA"/>
</dbReference>
<protein>
    <submittedName>
        <fullName evidence="7">Beta-fructofuranosidase/levanase</fullName>
    </submittedName>
</protein>
<dbReference type="AlphaFoldDB" id="A0A316HXG0"/>
<dbReference type="GO" id="GO:0004575">
    <property type="term" value="F:sucrose alpha-glucosidase activity"/>
    <property type="evidence" value="ECO:0007669"/>
    <property type="project" value="TreeGrafter"/>
</dbReference>
<dbReference type="RefSeq" id="WP_109605531.1">
    <property type="nucleotide sequence ID" value="NZ_QGHA01000001.1"/>
</dbReference>
<dbReference type="InterPro" id="IPR013189">
    <property type="entry name" value="Glyco_hydro_32_C"/>
</dbReference>
<comment type="similarity">
    <text evidence="1 4">Belongs to the glycosyl hydrolase 32 family.</text>
</comment>
<dbReference type="InterPro" id="IPR013320">
    <property type="entry name" value="ConA-like_dom_sf"/>
</dbReference>
<organism evidence="7 8">
    <name type="scientific">Mucilaginibacter oryzae</name>
    <dbReference type="NCBI Taxonomy" id="468058"/>
    <lineage>
        <taxon>Bacteria</taxon>
        <taxon>Pseudomonadati</taxon>
        <taxon>Bacteroidota</taxon>
        <taxon>Sphingobacteriia</taxon>
        <taxon>Sphingobacteriales</taxon>
        <taxon>Sphingobacteriaceae</taxon>
        <taxon>Mucilaginibacter</taxon>
    </lineage>
</organism>
<keyword evidence="3 4" id="KW-0326">Glycosidase</keyword>
<dbReference type="SUPFAM" id="SSF75005">
    <property type="entry name" value="Arabinanase/levansucrase/invertase"/>
    <property type="match status" value="1"/>
</dbReference>
<dbReference type="SUPFAM" id="SSF49899">
    <property type="entry name" value="Concanavalin A-like lectins/glucanases"/>
    <property type="match status" value="1"/>
</dbReference>
<dbReference type="InterPro" id="IPR023296">
    <property type="entry name" value="Glyco_hydro_beta-prop_sf"/>
</dbReference>
<feature type="domain" description="Glycosyl hydrolase family 32 C-terminal" evidence="6">
    <location>
        <begin position="492"/>
        <end position="646"/>
    </location>
</feature>
<evidence type="ECO:0000313" key="8">
    <source>
        <dbReference type="Proteomes" id="UP000245678"/>
    </source>
</evidence>
<dbReference type="PANTHER" id="PTHR42800">
    <property type="entry name" value="EXOINULINASE INUD (AFU_ORTHOLOGUE AFUA_5G00480)"/>
    <property type="match status" value="1"/>
</dbReference>
<evidence type="ECO:0000256" key="4">
    <source>
        <dbReference type="RuleBase" id="RU362110"/>
    </source>
</evidence>
<dbReference type="InterPro" id="IPR001362">
    <property type="entry name" value="Glyco_hydro_32"/>
</dbReference>
<name>A0A316HXG0_9SPHI</name>
<dbReference type="GO" id="GO:0005737">
    <property type="term" value="C:cytoplasm"/>
    <property type="evidence" value="ECO:0007669"/>
    <property type="project" value="TreeGrafter"/>
</dbReference>
<dbReference type="CDD" id="cd18622">
    <property type="entry name" value="GH32_Inu-like"/>
    <property type="match status" value="1"/>
</dbReference>
<evidence type="ECO:0000256" key="1">
    <source>
        <dbReference type="ARBA" id="ARBA00009902"/>
    </source>
</evidence>
<proteinExistence type="inferred from homology"/>
<feature type="domain" description="Glycosyl hydrolase family 32 N-terminal" evidence="5">
    <location>
        <begin position="389"/>
        <end position="488"/>
    </location>
</feature>
<dbReference type="Gene3D" id="2.60.120.560">
    <property type="entry name" value="Exo-inulinase, domain 1"/>
    <property type="match status" value="1"/>
</dbReference>
<dbReference type="InterPro" id="IPR013148">
    <property type="entry name" value="Glyco_hydro_32_N"/>
</dbReference>
<dbReference type="PANTHER" id="PTHR42800:SF3">
    <property type="entry name" value="GLYCOSYL HYDROLASE FAMILY 32 N-TERMINAL DOMAIN-CONTAINING PROTEIN"/>
    <property type="match status" value="1"/>
</dbReference>
<evidence type="ECO:0000259" key="5">
    <source>
        <dbReference type="Pfam" id="PF00251"/>
    </source>
</evidence>
<dbReference type="GO" id="GO:0005987">
    <property type="term" value="P:sucrose catabolic process"/>
    <property type="evidence" value="ECO:0007669"/>
    <property type="project" value="TreeGrafter"/>
</dbReference>
<dbReference type="Pfam" id="PF00251">
    <property type="entry name" value="Glyco_hydro_32N"/>
    <property type="match status" value="2"/>
</dbReference>
<evidence type="ECO:0000256" key="2">
    <source>
        <dbReference type="ARBA" id="ARBA00022801"/>
    </source>
</evidence>
<gene>
    <name evidence="7" type="ORF">LX99_00162</name>
</gene>
<dbReference type="Gene3D" id="2.115.10.20">
    <property type="entry name" value="Glycosyl hydrolase domain, family 43"/>
    <property type="match status" value="2"/>
</dbReference>
<feature type="domain" description="Glycosyl hydrolase family 32 N-terminal" evidence="5">
    <location>
        <begin position="38"/>
        <end position="263"/>
    </location>
</feature>
<accession>A0A316HXG0</accession>
<evidence type="ECO:0000259" key="6">
    <source>
        <dbReference type="Pfam" id="PF08244"/>
    </source>
</evidence>
<sequence length="653" mass="73696">MQKIERYILLLIAFAPMCLKAQQSRIEVIKQKYRPLYHFSPAKGWIGDPDGLVFNNGLYHLFWWGHATSPDLVHWQEQPRPMKGDDGRFSYFSGSVAVDNSNTSGFGKKSMVAVFTRHFPGDTLPETQVLSISNDSGKTFHYYQNNPVLDIKKIFFRDPQVFFYQPDKRWKMVVTRPDIQQICIYESPDLKNWSYCSSFSGLGAKNSFWECPDLFQLPVEGRNTKKWVMIIGRGPNKVQYFVGDFDGRQFIPAARTVDYLKNGKGIDGIVFDDFETGVEKRWKYDGAAFRVSKKLDVSDYLGNGFAGSAVKSSSTGKMISQTFTIKHSAINFLLAGGNHQQSICISLVIGKKVYRTATGDNTKVLKWNGWDVRELIGKRARLEIIDSNPDTSNAYIAVDHIIFSNKLMNHQLEHAQWLDYGPDYYATRTWRNYDAGKNMGDSVFSLGWMGNWQYAGKVPTTWGKGFESLPRLLTLRQTNSGYQIIQQPVPQLAQLRGPERRATVNVTGSQKLDSFKPTKNSYEIAAVFTPSVKANFGMSLLTGEGRKLLLSYDPVTSILTLDRTNCTDFVADTAFTRLFAGKITAPVALKNGKLHLHIFVDRASVEVFANEGEMILSAATFPSEEQLGILLFSNGGPTNVSLKAWELKTIWEQ</sequence>
<dbReference type="SMART" id="SM00640">
    <property type="entry name" value="Glyco_32"/>
    <property type="match status" value="1"/>
</dbReference>
<comment type="caution">
    <text evidence="7">The sequence shown here is derived from an EMBL/GenBank/DDBJ whole genome shotgun (WGS) entry which is preliminary data.</text>
</comment>
<keyword evidence="2 4" id="KW-0378">Hydrolase</keyword>
<reference evidence="7 8" key="1">
    <citation type="submission" date="2018-05" db="EMBL/GenBank/DDBJ databases">
        <title>Genomic Encyclopedia of Archaeal and Bacterial Type Strains, Phase II (KMG-II): from individual species to whole genera.</title>
        <authorList>
            <person name="Goeker M."/>
        </authorList>
    </citation>
    <scope>NUCLEOTIDE SEQUENCE [LARGE SCALE GENOMIC DNA]</scope>
    <source>
        <strain evidence="7 8">DSM 19975</strain>
    </source>
</reference>
<dbReference type="Pfam" id="PF08244">
    <property type="entry name" value="Glyco_hydro_32C"/>
    <property type="match status" value="1"/>
</dbReference>
<keyword evidence="8" id="KW-1185">Reference proteome</keyword>
<dbReference type="Proteomes" id="UP000245678">
    <property type="component" value="Unassembled WGS sequence"/>
</dbReference>
<evidence type="ECO:0000313" key="7">
    <source>
        <dbReference type="EMBL" id="PWK79702.1"/>
    </source>
</evidence>
<evidence type="ECO:0000256" key="3">
    <source>
        <dbReference type="ARBA" id="ARBA00023295"/>
    </source>
</evidence>